<evidence type="ECO:0000256" key="5">
    <source>
        <dbReference type="ARBA" id="ARBA00022516"/>
    </source>
</evidence>
<reference evidence="13 14" key="1">
    <citation type="submission" date="2019-03" db="EMBL/GenBank/DDBJ databases">
        <title>Seongchinamella monodicae gen. nov., sp. nov., a novel member of the Gammaproteobacteria isolated from a tidal mudflat of beach.</title>
        <authorList>
            <person name="Yang H.G."/>
            <person name="Kang J.W."/>
            <person name="Lee S.D."/>
        </authorList>
    </citation>
    <scope>NUCLEOTIDE SEQUENCE [LARGE SCALE GENOMIC DNA]</scope>
    <source>
        <strain evidence="13 14">GH4-78</strain>
    </source>
</reference>
<evidence type="ECO:0000256" key="4">
    <source>
        <dbReference type="ARBA" id="ARBA00013244"/>
    </source>
</evidence>
<dbReference type="GO" id="GO:0006071">
    <property type="term" value="P:glycerol metabolic process"/>
    <property type="evidence" value="ECO:0007669"/>
    <property type="project" value="UniProtKB-KW"/>
</dbReference>
<dbReference type="InterPro" id="IPR014292">
    <property type="entry name" value="Acyl_transf_WS/DGAT"/>
</dbReference>
<evidence type="ECO:0000256" key="9">
    <source>
        <dbReference type="ARBA" id="ARBA00023315"/>
    </source>
</evidence>
<keyword evidence="5" id="KW-0444">Lipid biosynthesis</keyword>
<sequence length="472" mass="52205">MEQLSGQDAMFLHAEIDGLPQHIGGVSIYDQSTAPDGKVRFKQILSMLERRLHLSPIFRRKLAFVPGNLGRPYWVEDPDFDLEYHVRHIALPKPGDWRQLCILAARIHAVPLRRDKPMWEMYVIEGLNNVEGYPPGCFALLLKVHHCAMDGATGTQFMNIVHDLTPETTDPGNPPPWIVERPSKARMLGRAYLDAWRKPGQALDFIRHSVPAIKRVRAGRKAGNIRFLEDKQATRFQGKISRHRVVGARKFDFEAVRAIKNSCPGATINDAMLTIVSGAMRKYLMDKDELPEESLVTGCPIDVRSAEERAAGGNMVGFMNVGLRSDIEDPAERLAAIHEESLSAKAYAEALGPRFAVDLTDVLPGNVLSLAVRTAAATGLSEASVMFNTIVTNVPGAPYQLYMCGAALVDSISLGPLLPNVGLFQIVYSSVQDKKGTITLSFTACRDMMPDPEFYTRCLQQSFDELYAATVG</sequence>
<evidence type="ECO:0000256" key="10">
    <source>
        <dbReference type="ARBA" id="ARBA00048109"/>
    </source>
</evidence>
<evidence type="ECO:0000256" key="1">
    <source>
        <dbReference type="ARBA" id="ARBA00004771"/>
    </source>
</evidence>
<feature type="domain" description="O-acyltransferase WSD1 C-terminal" evidence="12">
    <location>
        <begin position="313"/>
        <end position="466"/>
    </location>
</feature>
<dbReference type="OrthoDB" id="9810950at2"/>
<dbReference type="PANTHER" id="PTHR31650:SF1">
    <property type="entry name" value="WAX ESTER SYNTHASE_DIACYLGLYCEROL ACYLTRANSFERASE 4-RELATED"/>
    <property type="match status" value="1"/>
</dbReference>
<organism evidence="13 14">
    <name type="scientific">Seongchinamella unica</name>
    <dbReference type="NCBI Taxonomy" id="2547392"/>
    <lineage>
        <taxon>Bacteria</taxon>
        <taxon>Pseudomonadati</taxon>
        <taxon>Pseudomonadota</taxon>
        <taxon>Gammaproteobacteria</taxon>
        <taxon>Cellvibrionales</taxon>
        <taxon>Halieaceae</taxon>
        <taxon>Seongchinamella</taxon>
    </lineage>
</organism>
<name>A0A4R5LPP7_9GAMM</name>
<evidence type="ECO:0000259" key="12">
    <source>
        <dbReference type="Pfam" id="PF06974"/>
    </source>
</evidence>
<dbReference type="GO" id="GO:0005886">
    <property type="term" value="C:plasma membrane"/>
    <property type="evidence" value="ECO:0007669"/>
    <property type="project" value="TreeGrafter"/>
</dbReference>
<dbReference type="InterPro" id="IPR004255">
    <property type="entry name" value="O-acyltransferase_WSD1_N"/>
</dbReference>
<dbReference type="Pfam" id="PF03007">
    <property type="entry name" value="WS_DGAT_cat"/>
    <property type="match status" value="1"/>
</dbReference>
<comment type="caution">
    <text evidence="13">The sequence shown here is derived from an EMBL/GenBank/DDBJ whole genome shotgun (WGS) entry which is preliminary data.</text>
</comment>
<keyword evidence="6 13" id="KW-0808">Transferase</keyword>
<dbReference type="PANTHER" id="PTHR31650">
    <property type="entry name" value="O-ACYLTRANSFERASE (WSD1-LIKE) FAMILY PROTEIN"/>
    <property type="match status" value="1"/>
</dbReference>
<dbReference type="InterPro" id="IPR045034">
    <property type="entry name" value="O-acyltransferase_WSD1-like"/>
</dbReference>
<protein>
    <recommendedName>
        <fullName evidence="4">diacylglycerol O-acyltransferase</fullName>
        <ecNumber evidence="4">2.3.1.20</ecNumber>
    </recommendedName>
</protein>
<dbReference type="InterPro" id="IPR009721">
    <property type="entry name" value="O-acyltransferase_WSD1_C"/>
</dbReference>
<dbReference type="SUPFAM" id="SSF52777">
    <property type="entry name" value="CoA-dependent acyltransferases"/>
    <property type="match status" value="1"/>
</dbReference>
<dbReference type="GO" id="GO:0019432">
    <property type="term" value="P:triglyceride biosynthetic process"/>
    <property type="evidence" value="ECO:0007669"/>
    <property type="project" value="UniProtKB-UniPathway"/>
</dbReference>
<dbReference type="GO" id="GO:0051701">
    <property type="term" value="P:biological process involved in interaction with host"/>
    <property type="evidence" value="ECO:0007669"/>
    <property type="project" value="TreeGrafter"/>
</dbReference>
<accession>A0A4R5LPP7</accession>
<keyword evidence="9 13" id="KW-0012">Acyltransferase</keyword>
<dbReference type="EC" id="2.3.1.20" evidence="4"/>
<evidence type="ECO:0000313" key="13">
    <source>
        <dbReference type="EMBL" id="TDG12451.1"/>
    </source>
</evidence>
<dbReference type="Pfam" id="PF06974">
    <property type="entry name" value="WS_DGAT_C"/>
    <property type="match status" value="1"/>
</dbReference>
<evidence type="ECO:0000313" key="14">
    <source>
        <dbReference type="Proteomes" id="UP000295554"/>
    </source>
</evidence>
<keyword evidence="8" id="KW-0443">Lipid metabolism</keyword>
<evidence type="ECO:0000256" key="6">
    <source>
        <dbReference type="ARBA" id="ARBA00022679"/>
    </source>
</evidence>
<keyword evidence="14" id="KW-1185">Reference proteome</keyword>
<dbReference type="GO" id="GO:0001666">
    <property type="term" value="P:response to hypoxia"/>
    <property type="evidence" value="ECO:0007669"/>
    <property type="project" value="TreeGrafter"/>
</dbReference>
<dbReference type="GO" id="GO:0004144">
    <property type="term" value="F:diacylglycerol O-acyltransferase activity"/>
    <property type="evidence" value="ECO:0007669"/>
    <property type="project" value="UniProtKB-EC"/>
</dbReference>
<comment type="similarity">
    <text evidence="3">Belongs to the long-chain O-acyltransferase family.</text>
</comment>
<dbReference type="GO" id="GO:0071731">
    <property type="term" value="P:response to nitric oxide"/>
    <property type="evidence" value="ECO:0007669"/>
    <property type="project" value="TreeGrafter"/>
</dbReference>
<dbReference type="NCBIfam" id="TIGR02946">
    <property type="entry name" value="acyl_WS_DGAT"/>
    <property type="match status" value="1"/>
</dbReference>
<comment type="pathway">
    <text evidence="2">Lipid metabolism.</text>
</comment>
<dbReference type="UniPathway" id="UPA00282"/>
<gene>
    <name evidence="13" type="ORF">E2F43_12665</name>
</gene>
<keyword evidence="7" id="KW-0319">Glycerol metabolism</keyword>
<evidence type="ECO:0000256" key="7">
    <source>
        <dbReference type="ARBA" id="ARBA00022798"/>
    </source>
</evidence>
<dbReference type="AlphaFoldDB" id="A0A4R5LPP7"/>
<comment type="pathway">
    <text evidence="1">Glycerolipid metabolism; triacylglycerol biosynthesis.</text>
</comment>
<dbReference type="RefSeq" id="WP_133213257.1">
    <property type="nucleotide sequence ID" value="NZ_SMSE01000003.1"/>
</dbReference>
<evidence type="ECO:0000256" key="8">
    <source>
        <dbReference type="ARBA" id="ARBA00023098"/>
    </source>
</evidence>
<evidence type="ECO:0000256" key="2">
    <source>
        <dbReference type="ARBA" id="ARBA00005189"/>
    </source>
</evidence>
<evidence type="ECO:0000259" key="11">
    <source>
        <dbReference type="Pfam" id="PF03007"/>
    </source>
</evidence>
<dbReference type="Proteomes" id="UP000295554">
    <property type="component" value="Unassembled WGS sequence"/>
</dbReference>
<feature type="domain" description="O-acyltransferase WSD1-like N-terminal" evidence="11">
    <location>
        <begin position="4"/>
        <end position="271"/>
    </location>
</feature>
<dbReference type="EMBL" id="SMSE01000003">
    <property type="protein sequence ID" value="TDG12451.1"/>
    <property type="molecule type" value="Genomic_DNA"/>
</dbReference>
<comment type="catalytic activity">
    <reaction evidence="10">
        <text>an acyl-CoA + a 1,2-diacyl-sn-glycerol = a triacyl-sn-glycerol + CoA</text>
        <dbReference type="Rhea" id="RHEA:10868"/>
        <dbReference type="ChEBI" id="CHEBI:17815"/>
        <dbReference type="ChEBI" id="CHEBI:57287"/>
        <dbReference type="ChEBI" id="CHEBI:58342"/>
        <dbReference type="ChEBI" id="CHEBI:64615"/>
        <dbReference type="EC" id="2.3.1.20"/>
    </reaction>
</comment>
<proteinExistence type="inferred from homology"/>
<evidence type="ECO:0000256" key="3">
    <source>
        <dbReference type="ARBA" id="ARBA00009587"/>
    </source>
</evidence>